<dbReference type="AlphaFoldDB" id="A0AAP7LV02"/>
<dbReference type="Proteomes" id="UP000095464">
    <property type="component" value="Unassembled WGS sequence"/>
</dbReference>
<evidence type="ECO:0000313" key="2">
    <source>
        <dbReference type="Proteomes" id="UP000095464"/>
    </source>
</evidence>
<comment type="caution">
    <text evidence="1">The sequence shown here is derived from an EMBL/GenBank/DDBJ whole genome shotgun (WGS) entry which is preliminary data.</text>
</comment>
<protein>
    <submittedName>
        <fullName evidence="1">Uncharacterized protein</fullName>
    </submittedName>
</protein>
<dbReference type="EMBL" id="LNPX01000004">
    <property type="protein sequence ID" value="OEK58966.1"/>
    <property type="molecule type" value="Genomic_DNA"/>
</dbReference>
<proteinExistence type="predicted"/>
<organism evidence="1 2">
    <name type="scientific">Staphylococcus equorum</name>
    <dbReference type="NCBI Taxonomy" id="246432"/>
    <lineage>
        <taxon>Bacteria</taxon>
        <taxon>Bacillati</taxon>
        <taxon>Bacillota</taxon>
        <taxon>Bacilli</taxon>
        <taxon>Bacillales</taxon>
        <taxon>Staphylococcaceae</taxon>
        <taxon>Staphylococcus</taxon>
    </lineage>
</organism>
<evidence type="ECO:0000313" key="1">
    <source>
        <dbReference type="EMBL" id="OEK58966.1"/>
    </source>
</evidence>
<gene>
    <name evidence="1" type="ORF">ASS94_01170</name>
</gene>
<dbReference type="RefSeq" id="WP_069854367.1">
    <property type="nucleotide sequence ID" value="NZ_LNPX01000004.1"/>
</dbReference>
<sequence length="138" mass="16350">MNIKSMINELLEQFDLTYGKVKEEYDKYSRVDFEDFEATKTYYAFDSIYEILGYDYLLYDELAKNEINGTSDLIDFMFKDKKEVLTGLLIDLIEDNHFNNDEGLKESLDNTISRFQQVLGITNQDIKDYYEDVLHMTP</sequence>
<name>A0AAP7LV02_9STAP</name>
<accession>A0AAP7LV02</accession>
<reference evidence="2" key="1">
    <citation type="submission" date="2015-11" db="EMBL/GenBank/DDBJ databases">
        <title>Genomic diversity of Staphylococcus saprophyticus strains from urinary tract infections, animal surfaces, and fermented foods.</title>
        <authorList>
            <person name="Wolfe B.E."/>
        </authorList>
    </citation>
    <scope>NUCLEOTIDE SEQUENCE [LARGE SCALE GENOMIC DNA]</scope>
    <source>
        <strain evidence="2">738_7</strain>
    </source>
</reference>